<reference evidence="1" key="1">
    <citation type="journal article" date="2020" name="Stud. Mycol.">
        <title>101 Dothideomycetes genomes: a test case for predicting lifestyles and emergence of pathogens.</title>
        <authorList>
            <person name="Haridas S."/>
            <person name="Albert R."/>
            <person name="Binder M."/>
            <person name="Bloem J."/>
            <person name="Labutti K."/>
            <person name="Salamov A."/>
            <person name="Andreopoulos B."/>
            <person name="Baker S."/>
            <person name="Barry K."/>
            <person name="Bills G."/>
            <person name="Bluhm B."/>
            <person name="Cannon C."/>
            <person name="Castanera R."/>
            <person name="Culley D."/>
            <person name="Daum C."/>
            <person name="Ezra D."/>
            <person name="Gonzalez J."/>
            <person name="Henrissat B."/>
            <person name="Kuo A."/>
            <person name="Liang C."/>
            <person name="Lipzen A."/>
            <person name="Lutzoni F."/>
            <person name="Magnuson J."/>
            <person name="Mondo S."/>
            <person name="Nolan M."/>
            <person name="Ohm R."/>
            <person name="Pangilinan J."/>
            <person name="Park H.-J."/>
            <person name="Ramirez L."/>
            <person name="Alfaro M."/>
            <person name="Sun H."/>
            <person name="Tritt A."/>
            <person name="Yoshinaga Y."/>
            <person name="Zwiers L.-H."/>
            <person name="Turgeon B."/>
            <person name="Goodwin S."/>
            <person name="Spatafora J."/>
            <person name="Crous P."/>
            <person name="Grigoriev I."/>
        </authorList>
    </citation>
    <scope>NUCLEOTIDE SEQUENCE</scope>
    <source>
        <strain evidence="1">CBS 161.51</strain>
    </source>
</reference>
<keyword evidence="2" id="KW-1185">Reference proteome</keyword>
<protein>
    <submittedName>
        <fullName evidence="1">Uncharacterized protein</fullName>
    </submittedName>
</protein>
<dbReference type="OrthoDB" id="3775889at2759"/>
<evidence type="ECO:0000313" key="2">
    <source>
        <dbReference type="Proteomes" id="UP000800038"/>
    </source>
</evidence>
<gene>
    <name evidence="1" type="ORF">EJ02DRAFT_494021</name>
</gene>
<proteinExistence type="predicted"/>
<name>A0A6A5SJN1_9PLEO</name>
<dbReference type="EMBL" id="ML976056">
    <property type="protein sequence ID" value="KAF1940841.1"/>
    <property type="molecule type" value="Genomic_DNA"/>
</dbReference>
<sequence length="206" mass="23646">MCACVVALKIRKHSPFAHSNDIFDRSLLPTIISLHSFIAYHHHHHHRTFTAVIYPPRWDPYLDHPIVITDKFLLNGKGCVRFRGCTNFGGRRIEEKKADRLDQMDYYALALNDENIESHGRTSLLKMAPDSSTFAKRTYVNLSPNAEMQIELAQLQIWSGRKPLKFSQSSIQNIINCNFYQEAILDNARPPLVAPDGPWYLLSPQT</sequence>
<accession>A0A6A5SJN1</accession>
<organism evidence="1 2">
    <name type="scientific">Clathrospora elynae</name>
    <dbReference type="NCBI Taxonomy" id="706981"/>
    <lineage>
        <taxon>Eukaryota</taxon>
        <taxon>Fungi</taxon>
        <taxon>Dikarya</taxon>
        <taxon>Ascomycota</taxon>
        <taxon>Pezizomycotina</taxon>
        <taxon>Dothideomycetes</taxon>
        <taxon>Pleosporomycetidae</taxon>
        <taxon>Pleosporales</taxon>
        <taxon>Diademaceae</taxon>
        <taxon>Clathrospora</taxon>
    </lineage>
</organism>
<dbReference type="Proteomes" id="UP000800038">
    <property type="component" value="Unassembled WGS sequence"/>
</dbReference>
<evidence type="ECO:0000313" key="1">
    <source>
        <dbReference type="EMBL" id="KAF1940841.1"/>
    </source>
</evidence>
<dbReference type="AlphaFoldDB" id="A0A6A5SJN1"/>